<evidence type="ECO:0000256" key="1">
    <source>
        <dbReference type="SAM" id="Phobius"/>
    </source>
</evidence>
<proteinExistence type="predicted"/>
<name>A0A0G0JSA0_9BACT</name>
<dbReference type="EMBL" id="LBTN01000027">
    <property type="protein sequence ID" value="KKQ39814.1"/>
    <property type="molecule type" value="Genomic_DNA"/>
</dbReference>
<dbReference type="STRING" id="1619036.US58_C0027G0010"/>
<dbReference type="Proteomes" id="UP000034333">
    <property type="component" value="Unassembled WGS sequence"/>
</dbReference>
<reference evidence="2 3" key="1">
    <citation type="journal article" date="2015" name="Nature">
        <title>rRNA introns, odd ribosomes, and small enigmatic genomes across a large radiation of phyla.</title>
        <authorList>
            <person name="Brown C.T."/>
            <person name="Hug L.A."/>
            <person name="Thomas B.C."/>
            <person name="Sharon I."/>
            <person name="Castelle C.J."/>
            <person name="Singh A."/>
            <person name="Wilkins M.J."/>
            <person name="Williams K.H."/>
            <person name="Banfield J.F."/>
        </authorList>
    </citation>
    <scope>NUCLEOTIDE SEQUENCE [LARGE SCALE GENOMIC DNA]</scope>
</reference>
<comment type="caution">
    <text evidence="2">The sequence shown here is derived from an EMBL/GenBank/DDBJ whole genome shotgun (WGS) entry which is preliminary data.</text>
</comment>
<feature type="transmembrane region" description="Helical" evidence="1">
    <location>
        <begin position="62"/>
        <end position="87"/>
    </location>
</feature>
<dbReference type="AlphaFoldDB" id="A0A0G0JSA0"/>
<evidence type="ECO:0000313" key="2">
    <source>
        <dbReference type="EMBL" id="KKQ39814.1"/>
    </source>
</evidence>
<gene>
    <name evidence="2" type="ORF">US58_C0027G0010</name>
</gene>
<evidence type="ECO:0000313" key="3">
    <source>
        <dbReference type="Proteomes" id="UP000034333"/>
    </source>
</evidence>
<keyword evidence="1" id="KW-0812">Transmembrane</keyword>
<organism evidence="2 3">
    <name type="scientific">Candidatus Magasanikbacteria bacterium GW2011_GWA2_37_8</name>
    <dbReference type="NCBI Taxonomy" id="1619036"/>
    <lineage>
        <taxon>Bacteria</taxon>
        <taxon>Candidatus Magasanikiibacteriota</taxon>
    </lineage>
</organism>
<keyword evidence="1" id="KW-0472">Membrane</keyword>
<accession>A0A0G0JSA0</accession>
<sequence length="141" mass="15890">MFKHKQTTPPLVEAKTEAEPVAVDKIESTPKNSTADLRELMEKNLKWSQIIYEQNRKINNKLLWSAIAGWLRIFLIVVPIVLAIIYLSPIMKSAFDAYQGLLGGTTNKTGITNINTQSLEQLMNLLPLNAAQREQIKATIK</sequence>
<keyword evidence="1" id="KW-1133">Transmembrane helix</keyword>
<protein>
    <submittedName>
        <fullName evidence="2">Uncharacterized protein</fullName>
    </submittedName>
</protein>